<name>A0AAD8S709_LOLMU</name>
<dbReference type="InterPro" id="IPR036875">
    <property type="entry name" value="Znf_CCHC_sf"/>
</dbReference>
<sequence length="544" mass="58469">MCSQPRPAASTSTLVLPEEVPAPPPCPPRPYHRNRTVTVAVTPTGPRSSDGLLYDPAVLVEGLGSLSLPPVASDGHAEVASDDDDDIGELAPQSLLTSTTGTVSSEVCGTADLCHVEGAPTEPCGGLSAVPTALGYGEGWVKVGRGGRPSREPSSLLREEGLERSIAFKRWARGRCFRCLERGHQVNNCREPFRCIRCRRPGHRERFCRAHFPAARSRSPDTRARSPNAHAPCRRSASPSAQPRRPSVSQSWVEVVCLSPATLPPRPSPKCCEEVNVNANLDSRLQCQFALFRMEVDQLVANRVEEAARPLRDEVASLKLLLARVGASLEPTEACSSGGQELGTVQASFPLGSADQKSSVVEEEHIYSCFSPHDSPYQSLQPVVLAASEGEGIDGTLTPVSTASSPLSQALGFELCEDPSPPLSMVHLHVDSLVTSKVASAPPPVEASRCGDKVIEVGALAPNSDALFASELCDLLARLEATSPGSSKEIARLLEEKSSRKIQKVKDYLRSRSKKSGATRKEIAVGCWMILHSYMKVCRCRSYL</sequence>
<feature type="compositionally biased region" description="Pro residues" evidence="2">
    <location>
        <begin position="20"/>
        <end position="29"/>
    </location>
</feature>
<evidence type="ECO:0000259" key="3">
    <source>
        <dbReference type="PROSITE" id="PS50158"/>
    </source>
</evidence>
<dbReference type="AlphaFoldDB" id="A0AAD8S709"/>
<dbReference type="InterPro" id="IPR001878">
    <property type="entry name" value="Znf_CCHC"/>
</dbReference>
<dbReference type="SMART" id="SM00343">
    <property type="entry name" value="ZnF_C2HC"/>
    <property type="match status" value="2"/>
</dbReference>
<feature type="domain" description="CCHC-type" evidence="3">
    <location>
        <begin position="175"/>
        <end position="191"/>
    </location>
</feature>
<protein>
    <recommendedName>
        <fullName evidence="3">CCHC-type domain-containing protein</fullName>
    </recommendedName>
</protein>
<dbReference type="GO" id="GO:0008270">
    <property type="term" value="F:zinc ion binding"/>
    <property type="evidence" value="ECO:0007669"/>
    <property type="project" value="UniProtKB-KW"/>
</dbReference>
<proteinExistence type="predicted"/>
<keyword evidence="1" id="KW-0863">Zinc-finger</keyword>
<organism evidence="4 5">
    <name type="scientific">Lolium multiflorum</name>
    <name type="common">Italian ryegrass</name>
    <name type="synonym">Lolium perenne subsp. multiflorum</name>
    <dbReference type="NCBI Taxonomy" id="4521"/>
    <lineage>
        <taxon>Eukaryota</taxon>
        <taxon>Viridiplantae</taxon>
        <taxon>Streptophyta</taxon>
        <taxon>Embryophyta</taxon>
        <taxon>Tracheophyta</taxon>
        <taxon>Spermatophyta</taxon>
        <taxon>Magnoliopsida</taxon>
        <taxon>Liliopsida</taxon>
        <taxon>Poales</taxon>
        <taxon>Poaceae</taxon>
        <taxon>BOP clade</taxon>
        <taxon>Pooideae</taxon>
        <taxon>Poodae</taxon>
        <taxon>Poeae</taxon>
        <taxon>Poeae Chloroplast Group 2 (Poeae type)</taxon>
        <taxon>Loliodinae</taxon>
        <taxon>Loliinae</taxon>
        <taxon>Lolium</taxon>
    </lineage>
</organism>
<dbReference type="PROSITE" id="PS50158">
    <property type="entry name" value="ZF_CCHC"/>
    <property type="match status" value="1"/>
</dbReference>
<feature type="region of interest" description="Disordered" evidence="2">
    <location>
        <begin position="217"/>
        <end position="247"/>
    </location>
</feature>
<dbReference type="Proteomes" id="UP001231189">
    <property type="component" value="Unassembled WGS sequence"/>
</dbReference>
<keyword evidence="1" id="KW-0862">Zinc</keyword>
<accession>A0AAD8S709</accession>
<keyword evidence="1" id="KW-0479">Metal-binding</keyword>
<gene>
    <name evidence="4" type="ORF">QYE76_064209</name>
</gene>
<feature type="region of interest" description="Disordered" evidence="2">
    <location>
        <begin position="1"/>
        <end position="34"/>
    </location>
</feature>
<evidence type="ECO:0000256" key="1">
    <source>
        <dbReference type="PROSITE-ProRule" id="PRU00047"/>
    </source>
</evidence>
<feature type="compositionally biased region" description="Low complexity" evidence="2">
    <location>
        <begin position="229"/>
        <end position="247"/>
    </location>
</feature>
<dbReference type="EMBL" id="JAUUTY010000004">
    <property type="protein sequence ID" value="KAK1646404.1"/>
    <property type="molecule type" value="Genomic_DNA"/>
</dbReference>
<evidence type="ECO:0000256" key="2">
    <source>
        <dbReference type="SAM" id="MobiDB-lite"/>
    </source>
</evidence>
<keyword evidence="5" id="KW-1185">Reference proteome</keyword>
<dbReference type="SUPFAM" id="SSF57756">
    <property type="entry name" value="Retrovirus zinc finger-like domains"/>
    <property type="match status" value="1"/>
</dbReference>
<dbReference type="GO" id="GO:0003676">
    <property type="term" value="F:nucleic acid binding"/>
    <property type="evidence" value="ECO:0007669"/>
    <property type="project" value="InterPro"/>
</dbReference>
<reference evidence="4" key="1">
    <citation type="submission" date="2023-07" db="EMBL/GenBank/DDBJ databases">
        <title>A chromosome-level genome assembly of Lolium multiflorum.</title>
        <authorList>
            <person name="Chen Y."/>
            <person name="Copetti D."/>
            <person name="Kolliker R."/>
            <person name="Studer B."/>
        </authorList>
    </citation>
    <scope>NUCLEOTIDE SEQUENCE</scope>
    <source>
        <strain evidence="4">02402/16</strain>
        <tissue evidence="4">Leaf</tissue>
    </source>
</reference>
<comment type="caution">
    <text evidence="4">The sequence shown here is derived from an EMBL/GenBank/DDBJ whole genome shotgun (WGS) entry which is preliminary data.</text>
</comment>
<feature type="compositionally biased region" description="Polar residues" evidence="2">
    <location>
        <begin position="1"/>
        <end position="14"/>
    </location>
</feature>
<evidence type="ECO:0000313" key="4">
    <source>
        <dbReference type="EMBL" id="KAK1646404.1"/>
    </source>
</evidence>
<dbReference type="Gene3D" id="4.10.60.10">
    <property type="entry name" value="Zinc finger, CCHC-type"/>
    <property type="match status" value="1"/>
</dbReference>
<evidence type="ECO:0000313" key="5">
    <source>
        <dbReference type="Proteomes" id="UP001231189"/>
    </source>
</evidence>